<proteinExistence type="predicted"/>
<accession>A0ACC2N6L8</accession>
<protein>
    <submittedName>
        <fullName evidence="1">Uncharacterized protein</fullName>
    </submittedName>
</protein>
<keyword evidence="2" id="KW-1185">Reference proteome</keyword>
<reference evidence="1" key="1">
    <citation type="submission" date="2023-04" db="EMBL/GenBank/DDBJ databases">
        <title>A chromosome-level genome assembly of the parasitoid wasp Eretmocerus hayati.</title>
        <authorList>
            <person name="Zhong Y."/>
            <person name="Liu S."/>
            <person name="Liu Y."/>
        </authorList>
    </citation>
    <scope>NUCLEOTIDE SEQUENCE</scope>
    <source>
        <strain evidence="1">ZJU_SS_LIU_2023</strain>
    </source>
</reference>
<sequence length="491" mass="55426">MVCFSKDSQSPARKRSTVPTRSTDFDNSDDSVAGDLSDGQESDSSINIRANASGAESIERERANTTPHVDDGPDQQMSRTSSGGDLDTTHADSSGDESDESSASDNESARSFLEELLNEEDVPLYDGADITKKAETIQKSSRKHPANFKDLSDGRIYQGESAPNQILADKNNLSFSWLSDGFRAHKSSKTEYWPFHLTINELPYEERQKLENLIIFGIWFGENKPVPNLFLLTFLDECEQLYEGIDVGLANDTLVRAVVLNGTGDSPARSLFLNHHQYMGTCGCIKCLLAGMKFNGSWVYPYKKNLRLRTDEETEVHALRAHGTNEVVFGVKGLTILRLSVRKPIRSTGIDIMHQRYGGVTTYLNKLLFDVSYSKEIFSLRDEITLIDARIKNMKPPSFIQRRPRSIEKHSSYWKMSESKNWLFHFGLVILKDIMQPIYYENLKLFALGLFLLNQSSVVPKDVEDARIVLNVFVKQFQGLYGMEYMTSNVS</sequence>
<dbReference type="EMBL" id="CM056744">
    <property type="protein sequence ID" value="KAJ8666363.1"/>
    <property type="molecule type" value="Genomic_DNA"/>
</dbReference>
<organism evidence="1 2">
    <name type="scientific">Eretmocerus hayati</name>
    <dbReference type="NCBI Taxonomy" id="131215"/>
    <lineage>
        <taxon>Eukaryota</taxon>
        <taxon>Metazoa</taxon>
        <taxon>Ecdysozoa</taxon>
        <taxon>Arthropoda</taxon>
        <taxon>Hexapoda</taxon>
        <taxon>Insecta</taxon>
        <taxon>Pterygota</taxon>
        <taxon>Neoptera</taxon>
        <taxon>Endopterygota</taxon>
        <taxon>Hymenoptera</taxon>
        <taxon>Apocrita</taxon>
        <taxon>Proctotrupomorpha</taxon>
        <taxon>Chalcidoidea</taxon>
        <taxon>Aphelinidae</taxon>
        <taxon>Aphelininae</taxon>
        <taxon>Eretmocerus</taxon>
    </lineage>
</organism>
<comment type="caution">
    <text evidence="1">The sequence shown here is derived from an EMBL/GenBank/DDBJ whole genome shotgun (WGS) entry which is preliminary data.</text>
</comment>
<name>A0ACC2N6L8_9HYME</name>
<evidence type="ECO:0000313" key="1">
    <source>
        <dbReference type="EMBL" id="KAJ8666363.1"/>
    </source>
</evidence>
<gene>
    <name evidence="1" type="ORF">QAD02_008025</name>
</gene>
<evidence type="ECO:0000313" key="2">
    <source>
        <dbReference type="Proteomes" id="UP001239111"/>
    </source>
</evidence>
<dbReference type="Proteomes" id="UP001239111">
    <property type="component" value="Chromosome 4"/>
</dbReference>